<dbReference type="Proteomes" id="UP001589718">
    <property type="component" value="Unassembled WGS sequence"/>
</dbReference>
<feature type="signal peptide" evidence="2">
    <location>
        <begin position="1"/>
        <end position="28"/>
    </location>
</feature>
<dbReference type="Gene3D" id="3.40.190.10">
    <property type="entry name" value="Periplasmic binding protein-like II"/>
    <property type="match status" value="1"/>
</dbReference>
<dbReference type="PANTHER" id="PTHR43649">
    <property type="entry name" value="ARABINOSE-BINDING PROTEIN-RELATED"/>
    <property type="match status" value="1"/>
</dbReference>
<comment type="similarity">
    <text evidence="1">Belongs to the bacterial solute-binding protein 1 family.</text>
</comment>
<evidence type="ECO:0000313" key="3">
    <source>
        <dbReference type="EMBL" id="MFB9518482.1"/>
    </source>
</evidence>
<dbReference type="InterPro" id="IPR050490">
    <property type="entry name" value="Bact_solute-bd_prot1"/>
</dbReference>
<feature type="chain" id="PRO_5046830138" evidence="2">
    <location>
        <begin position="29"/>
        <end position="558"/>
    </location>
</feature>
<evidence type="ECO:0000256" key="2">
    <source>
        <dbReference type="SAM" id="SignalP"/>
    </source>
</evidence>
<evidence type="ECO:0000313" key="4">
    <source>
        <dbReference type="Proteomes" id="UP001589718"/>
    </source>
</evidence>
<proteinExistence type="inferred from homology"/>
<gene>
    <name evidence="3" type="ORF">ACFFTU_00725</name>
</gene>
<reference evidence="3 4" key="1">
    <citation type="submission" date="2024-09" db="EMBL/GenBank/DDBJ databases">
        <authorList>
            <person name="Sun Q."/>
            <person name="Mori K."/>
        </authorList>
    </citation>
    <scope>NUCLEOTIDE SEQUENCE [LARGE SCALE GENOMIC DNA]</scope>
    <source>
        <strain evidence="3 4">JCM 4362</strain>
    </source>
</reference>
<name>A0ABV5P5K4_STRCM</name>
<accession>A0ABV5P5K4</accession>
<comment type="caution">
    <text evidence="3">The sequence shown here is derived from an EMBL/GenBank/DDBJ whole genome shotgun (WGS) entry which is preliminary data.</text>
</comment>
<dbReference type="RefSeq" id="WP_345220003.1">
    <property type="nucleotide sequence ID" value="NZ_BAAAXE010000005.1"/>
</dbReference>
<dbReference type="PROSITE" id="PS51257">
    <property type="entry name" value="PROKAR_LIPOPROTEIN"/>
    <property type="match status" value="1"/>
</dbReference>
<dbReference type="EMBL" id="JBHMCR010000001">
    <property type="protein sequence ID" value="MFB9518482.1"/>
    <property type="molecule type" value="Genomic_DNA"/>
</dbReference>
<dbReference type="SUPFAM" id="SSF53850">
    <property type="entry name" value="Periplasmic binding protein-like II"/>
    <property type="match status" value="1"/>
</dbReference>
<dbReference type="PROSITE" id="PS51318">
    <property type="entry name" value="TAT"/>
    <property type="match status" value="1"/>
</dbReference>
<protein>
    <submittedName>
        <fullName evidence="3">ABC transporter substrate-binding protein</fullName>
    </submittedName>
</protein>
<dbReference type="PANTHER" id="PTHR43649:SF31">
    <property type="entry name" value="SN-GLYCEROL-3-PHOSPHATE-BINDING PERIPLASMIC PROTEIN UGPB"/>
    <property type="match status" value="1"/>
</dbReference>
<keyword evidence="2" id="KW-0732">Signal</keyword>
<sequence length="558" mass="59924">MSHQMSRRRLLTAAAVAGTAAMSPLLTACGGGGGAQRGGANTKEGMRAALPTYVERTAVKPEIAPAAGGKDVATHPGYLTYPAKPPVTVQGVPGKGGSYTAVTPLWGTNPPAGNSYFQAMTKALGLDLQVKPADGNTYNTIVPTMTAAKKLPDWILLPAWWNPNFATGQLAGSQLADLTPYLAGDKVKKYPNLAALPTGAWQTGVWNDKLHGIPGHASNYEVGATFYRRDVLEAKGITADQVKSADDLMRLGKELTDAKRGVWAFDDIWTYVYTFWGAPTKWKVEDGKLSHLYETQEFLEALDWHYRLAKSGCMHPDALAGDNAAANTRFYSGKTLIKGDGKGAWVLADHQSGTAANPQYRRGAFNVFTADGKGRPRLEMGPASSMISYLNANLKPAQIEELLAVANYLAAPYGSAEYTMVQFGVEGVHHTRENGVPVYTEDGKKFAQTGTYSGLATPAAVISAPGNDQLVKDVTDWEKANVHTLVKPPFWGMNISLPQAMATAEAAQPVADTIKDCSHGKKTVSEVRTVVDSWKSGQGKRLKEWMTSNILEKYGTGL</sequence>
<organism evidence="3 4">
    <name type="scientific">Streptomyces cremeus</name>
    <dbReference type="NCBI Taxonomy" id="66881"/>
    <lineage>
        <taxon>Bacteria</taxon>
        <taxon>Bacillati</taxon>
        <taxon>Actinomycetota</taxon>
        <taxon>Actinomycetes</taxon>
        <taxon>Kitasatosporales</taxon>
        <taxon>Streptomycetaceae</taxon>
        <taxon>Streptomyces</taxon>
    </lineage>
</organism>
<keyword evidence="4" id="KW-1185">Reference proteome</keyword>
<dbReference type="InterPro" id="IPR006311">
    <property type="entry name" value="TAT_signal"/>
</dbReference>
<evidence type="ECO:0000256" key="1">
    <source>
        <dbReference type="ARBA" id="ARBA00008520"/>
    </source>
</evidence>